<dbReference type="PANTHER" id="PTHR21608">
    <property type="entry name" value="KINESIN-LIKE PROTEIN CG14535"/>
    <property type="match status" value="1"/>
</dbReference>
<reference evidence="3" key="1">
    <citation type="submission" date="2022-11" db="UniProtKB">
        <authorList>
            <consortium name="WormBaseParasite"/>
        </authorList>
    </citation>
    <scope>IDENTIFICATION</scope>
</reference>
<proteinExistence type="predicted"/>
<protein>
    <submittedName>
        <fullName evidence="3">Uncharacterized protein</fullName>
    </submittedName>
</protein>
<dbReference type="InterPro" id="IPR027640">
    <property type="entry name" value="Kinesin-like_fam"/>
</dbReference>
<evidence type="ECO:0000313" key="2">
    <source>
        <dbReference type="Proteomes" id="UP000887565"/>
    </source>
</evidence>
<organism evidence="2 3">
    <name type="scientific">Romanomermis culicivorax</name>
    <name type="common">Nematode worm</name>
    <dbReference type="NCBI Taxonomy" id="13658"/>
    <lineage>
        <taxon>Eukaryota</taxon>
        <taxon>Metazoa</taxon>
        <taxon>Ecdysozoa</taxon>
        <taxon>Nematoda</taxon>
        <taxon>Enoplea</taxon>
        <taxon>Dorylaimia</taxon>
        <taxon>Mermithida</taxon>
        <taxon>Mermithoidea</taxon>
        <taxon>Mermithidae</taxon>
        <taxon>Romanomermis</taxon>
    </lineage>
</organism>
<dbReference type="GO" id="GO:0007018">
    <property type="term" value="P:microtubule-based movement"/>
    <property type="evidence" value="ECO:0007669"/>
    <property type="project" value="InterPro"/>
</dbReference>
<evidence type="ECO:0000313" key="3">
    <source>
        <dbReference type="WBParaSite" id="nRc.2.0.1.t39535-RA"/>
    </source>
</evidence>
<dbReference type="Proteomes" id="UP000887565">
    <property type="component" value="Unplaced"/>
</dbReference>
<keyword evidence="2" id="KW-1185">Reference proteome</keyword>
<sequence length="316" mass="34845">MSKFGESGLSITLHTFSTKSSNTVIPSLNNRNSLGYDSGHDSGIGMVATVDSPEHPLLRTSPYSKLTRPRIGNGGLSGAGHWSSSGHGSDNSSAVSSDFGFNRSYGGRRSENSNSKQISSDDQSSSVKILKYDDSAGLTVGNENFAMEVKSIDDSSKNDDRNLRSSIKLNKQAKHTKLGWLENMARNVIGKSNTGPQNSSILSPRHDSKLKFPIKKIFGQKPQIDKSQRSEIDRLYQMQNILKEELKNAKERLGVPANKWNYDLHISQYNNSLNQSDFLEALRQETKILEKRVAACKSHVMMVTVFDSTAGSRTVQ</sequence>
<dbReference type="WBParaSite" id="nRc.2.0.1.t39535-RA">
    <property type="protein sequence ID" value="nRc.2.0.1.t39535-RA"/>
    <property type="gene ID" value="nRc.2.0.1.g39535"/>
</dbReference>
<dbReference type="PANTHER" id="PTHR21608:SF7">
    <property type="entry name" value="KINESIN-LIKE PROTEIN CG14535"/>
    <property type="match status" value="1"/>
</dbReference>
<feature type="region of interest" description="Disordered" evidence="1">
    <location>
        <begin position="53"/>
        <end position="126"/>
    </location>
</feature>
<evidence type="ECO:0000256" key="1">
    <source>
        <dbReference type="SAM" id="MobiDB-lite"/>
    </source>
</evidence>
<feature type="compositionally biased region" description="Low complexity" evidence="1">
    <location>
        <begin position="79"/>
        <end position="100"/>
    </location>
</feature>
<dbReference type="AlphaFoldDB" id="A0A915KNB1"/>
<feature type="compositionally biased region" description="Low complexity" evidence="1">
    <location>
        <begin position="112"/>
        <end position="126"/>
    </location>
</feature>
<accession>A0A915KNB1</accession>
<name>A0A915KNB1_ROMCU</name>
<dbReference type="GO" id="GO:0003777">
    <property type="term" value="F:microtubule motor activity"/>
    <property type="evidence" value="ECO:0007669"/>
    <property type="project" value="InterPro"/>
</dbReference>